<organism evidence="6 7">
    <name type="scientific">Rossellomorea pakistanensis</name>
    <dbReference type="NCBI Taxonomy" id="992288"/>
    <lineage>
        <taxon>Bacteria</taxon>
        <taxon>Bacillati</taxon>
        <taxon>Bacillota</taxon>
        <taxon>Bacilli</taxon>
        <taxon>Bacillales</taxon>
        <taxon>Bacillaceae</taxon>
        <taxon>Rossellomorea</taxon>
    </lineage>
</organism>
<dbReference type="PANTHER" id="PTHR48105">
    <property type="entry name" value="THIOREDOXIN REDUCTASE 1-RELATED-RELATED"/>
    <property type="match status" value="1"/>
</dbReference>
<dbReference type="RefSeq" id="WP_239587344.1">
    <property type="nucleotide sequence ID" value="NZ_JAFBDZ010000001.1"/>
</dbReference>
<name>A0ABS2N7J7_9BACI</name>
<evidence type="ECO:0000313" key="7">
    <source>
        <dbReference type="Proteomes" id="UP001646157"/>
    </source>
</evidence>
<dbReference type="PRINTS" id="PR00469">
    <property type="entry name" value="PNDRDTASEII"/>
</dbReference>
<evidence type="ECO:0000259" key="5">
    <source>
        <dbReference type="Pfam" id="PF07992"/>
    </source>
</evidence>
<dbReference type="Proteomes" id="UP001646157">
    <property type="component" value="Unassembled WGS sequence"/>
</dbReference>
<accession>A0ABS2N7J7</accession>
<dbReference type="Gene3D" id="3.50.50.60">
    <property type="entry name" value="FAD/NAD(P)-binding domain"/>
    <property type="match status" value="2"/>
</dbReference>
<comment type="caution">
    <text evidence="6">The sequence shown here is derived from an EMBL/GenBank/DDBJ whole genome shotgun (WGS) entry which is preliminary data.</text>
</comment>
<dbReference type="PRINTS" id="PR00368">
    <property type="entry name" value="FADPNR"/>
</dbReference>
<sequence length="306" mass="34175">MNQFIMDVVIVGGGPSGLSAALVLGRSLRKVLIIDYNHPRNASTKRSHGYLTRDGISPVKFRQLAKEELKKYKTVNSIEDAVIDIEKKAGIFNITTKKGFNYQSRKVIFATGMKDQLPMIPGFIDVYGTSVFPCPYCDGWEHKNTKLAVFGNKVELFTYIKLISHWSKDLMVFTNGKCNLSDIQKNELKQHRIPLIETPIQEVQSVLSQLKKVILTDGRIIRRDGGFVMTNTVQSSNLPSKLGVEMDEKGRYQTKEHGLTNIDGIYIVGDATKGFAGIVGAASDGYETGIKINSELVEENWNKNLK</sequence>
<dbReference type="InterPro" id="IPR023753">
    <property type="entry name" value="FAD/NAD-binding_dom"/>
</dbReference>
<dbReference type="InterPro" id="IPR050097">
    <property type="entry name" value="Ferredoxin-NADP_redctase_2"/>
</dbReference>
<evidence type="ECO:0000313" key="6">
    <source>
        <dbReference type="EMBL" id="MBM7583808.1"/>
    </source>
</evidence>
<dbReference type="Pfam" id="PF07992">
    <property type="entry name" value="Pyr_redox_2"/>
    <property type="match status" value="1"/>
</dbReference>
<evidence type="ECO:0000256" key="3">
    <source>
        <dbReference type="ARBA" id="ARBA00022630"/>
    </source>
</evidence>
<comment type="cofactor">
    <cofactor evidence="1">
        <name>FAD</name>
        <dbReference type="ChEBI" id="CHEBI:57692"/>
    </cofactor>
</comment>
<keyword evidence="4" id="KW-0560">Oxidoreductase</keyword>
<reference evidence="6 7" key="1">
    <citation type="submission" date="2021-01" db="EMBL/GenBank/DDBJ databases">
        <title>Genomic Encyclopedia of Type Strains, Phase IV (KMG-IV): sequencing the most valuable type-strain genomes for metagenomic binning, comparative biology and taxonomic classification.</title>
        <authorList>
            <person name="Goeker M."/>
        </authorList>
    </citation>
    <scope>NUCLEOTIDE SEQUENCE [LARGE SCALE GENOMIC DNA]</scope>
    <source>
        <strain evidence="6 7">DSM 24834</strain>
    </source>
</reference>
<keyword evidence="3" id="KW-0285">Flavoprotein</keyword>
<gene>
    <name evidence="6" type="ORF">JOC86_000345</name>
</gene>
<proteinExistence type="predicted"/>
<comment type="subunit">
    <text evidence="2">Homodimer.</text>
</comment>
<dbReference type="InterPro" id="IPR036188">
    <property type="entry name" value="FAD/NAD-bd_sf"/>
</dbReference>
<evidence type="ECO:0000256" key="2">
    <source>
        <dbReference type="ARBA" id="ARBA00011738"/>
    </source>
</evidence>
<dbReference type="SUPFAM" id="SSF51905">
    <property type="entry name" value="FAD/NAD(P)-binding domain"/>
    <property type="match status" value="1"/>
</dbReference>
<evidence type="ECO:0000256" key="1">
    <source>
        <dbReference type="ARBA" id="ARBA00001974"/>
    </source>
</evidence>
<keyword evidence="7" id="KW-1185">Reference proteome</keyword>
<protein>
    <submittedName>
        <fullName evidence="6">Thioredoxin reductase</fullName>
    </submittedName>
</protein>
<evidence type="ECO:0000256" key="4">
    <source>
        <dbReference type="ARBA" id="ARBA00023002"/>
    </source>
</evidence>
<dbReference type="EMBL" id="JAFBDZ010000001">
    <property type="protein sequence ID" value="MBM7583808.1"/>
    <property type="molecule type" value="Genomic_DNA"/>
</dbReference>
<feature type="domain" description="FAD/NAD(P)-binding" evidence="5">
    <location>
        <begin position="6"/>
        <end position="283"/>
    </location>
</feature>